<proteinExistence type="predicted"/>
<dbReference type="AlphaFoldDB" id="A0AAD7D4Y7"/>
<dbReference type="Proteomes" id="UP001221757">
    <property type="component" value="Unassembled WGS sequence"/>
</dbReference>
<sequence length="96" mass="10913">MKHPILKLASTFQSGGVVRFTTLQVHLFSANEPAAIYFPNQLQDEIEWMFLLMVCIHTEIRRQDVEIDGRPDTNQVVEHLLASPEHGVVPIRCQCG</sequence>
<gene>
    <name evidence="1" type="ORF">B0H17DRAFT_1206437</name>
</gene>
<evidence type="ECO:0000313" key="1">
    <source>
        <dbReference type="EMBL" id="KAJ7679644.1"/>
    </source>
</evidence>
<keyword evidence="2" id="KW-1185">Reference proteome</keyword>
<reference evidence="1" key="1">
    <citation type="submission" date="2023-03" db="EMBL/GenBank/DDBJ databases">
        <title>Massive genome expansion in bonnet fungi (Mycena s.s.) driven by repeated elements and novel gene families across ecological guilds.</title>
        <authorList>
            <consortium name="Lawrence Berkeley National Laboratory"/>
            <person name="Harder C.B."/>
            <person name="Miyauchi S."/>
            <person name="Viragh M."/>
            <person name="Kuo A."/>
            <person name="Thoen E."/>
            <person name="Andreopoulos B."/>
            <person name="Lu D."/>
            <person name="Skrede I."/>
            <person name="Drula E."/>
            <person name="Henrissat B."/>
            <person name="Morin E."/>
            <person name="Kohler A."/>
            <person name="Barry K."/>
            <person name="LaButti K."/>
            <person name="Morin E."/>
            <person name="Salamov A."/>
            <person name="Lipzen A."/>
            <person name="Mereny Z."/>
            <person name="Hegedus B."/>
            <person name="Baldrian P."/>
            <person name="Stursova M."/>
            <person name="Weitz H."/>
            <person name="Taylor A."/>
            <person name="Grigoriev I.V."/>
            <person name="Nagy L.G."/>
            <person name="Martin F."/>
            <person name="Kauserud H."/>
        </authorList>
    </citation>
    <scope>NUCLEOTIDE SEQUENCE</scope>
    <source>
        <strain evidence="1">CBHHK067</strain>
    </source>
</reference>
<protein>
    <submittedName>
        <fullName evidence="1">Uncharacterized protein</fullName>
    </submittedName>
</protein>
<comment type="caution">
    <text evidence="1">The sequence shown here is derived from an EMBL/GenBank/DDBJ whole genome shotgun (WGS) entry which is preliminary data.</text>
</comment>
<accession>A0AAD7D4Y7</accession>
<dbReference type="EMBL" id="JARKIE010000129">
    <property type="protein sequence ID" value="KAJ7679644.1"/>
    <property type="molecule type" value="Genomic_DNA"/>
</dbReference>
<name>A0AAD7D4Y7_MYCRO</name>
<organism evidence="1 2">
    <name type="scientific">Mycena rosella</name>
    <name type="common">Pink bonnet</name>
    <name type="synonym">Agaricus rosellus</name>
    <dbReference type="NCBI Taxonomy" id="1033263"/>
    <lineage>
        <taxon>Eukaryota</taxon>
        <taxon>Fungi</taxon>
        <taxon>Dikarya</taxon>
        <taxon>Basidiomycota</taxon>
        <taxon>Agaricomycotina</taxon>
        <taxon>Agaricomycetes</taxon>
        <taxon>Agaricomycetidae</taxon>
        <taxon>Agaricales</taxon>
        <taxon>Marasmiineae</taxon>
        <taxon>Mycenaceae</taxon>
        <taxon>Mycena</taxon>
    </lineage>
</organism>
<evidence type="ECO:0000313" key="2">
    <source>
        <dbReference type="Proteomes" id="UP001221757"/>
    </source>
</evidence>